<dbReference type="CDD" id="cd00009">
    <property type="entry name" value="AAA"/>
    <property type="match status" value="1"/>
</dbReference>
<keyword evidence="3" id="KW-0067">ATP-binding</keyword>
<dbReference type="NCBIfam" id="TIGR02397">
    <property type="entry name" value="dnaX_nterm"/>
    <property type="match status" value="1"/>
</dbReference>
<dbReference type="GO" id="GO:0006261">
    <property type="term" value="P:DNA-templated DNA replication"/>
    <property type="evidence" value="ECO:0007669"/>
    <property type="project" value="TreeGrafter"/>
</dbReference>
<proteinExistence type="inferred from homology"/>
<feature type="domain" description="AAA+ ATPase" evidence="5">
    <location>
        <begin position="33"/>
        <end position="180"/>
    </location>
</feature>
<keyword evidence="3" id="KW-0548">Nucleotidyltransferase</keyword>
<dbReference type="InterPro" id="IPR050238">
    <property type="entry name" value="DNA_Rep/Repair_Clamp_Loader"/>
</dbReference>
<dbReference type="Gene3D" id="3.40.50.300">
    <property type="entry name" value="P-loop containing nucleotide triphosphate hydrolases"/>
    <property type="match status" value="1"/>
</dbReference>
<dbReference type="GO" id="GO:0005524">
    <property type="term" value="F:ATP binding"/>
    <property type="evidence" value="ECO:0007669"/>
    <property type="project" value="UniProtKB-KW"/>
</dbReference>
<dbReference type="Proteomes" id="UP000034006">
    <property type="component" value="Unassembled WGS sequence"/>
</dbReference>
<keyword evidence="1 3" id="KW-0239">DNA-directed DNA polymerase</keyword>
<evidence type="ECO:0000313" key="7">
    <source>
        <dbReference type="Proteomes" id="UP000034006"/>
    </source>
</evidence>
<dbReference type="EC" id="2.7.7.7" evidence="3"/>
<keyword evidence="3" id="KW-0808">Transferase</keyword>
<comment type="similarity">
    <text evidence="3">Belongs to the DnaX/STICHEL family.</text>
</comment>
<dbReference type="SMART" id="SM00382">
    <property type="entry name" value="AAA"/>
    <property type="match status" value="1"/>
</dbReference>
<dbReference type="InterPro" id="IPR012763">
    <property type="entry name" value="DNA_pol_III_sug/sutau_N"/>
</dbReference>
<dbReference type="STRING" id="1618387.UW44_C0009G0016"/>
<dbReference type="SUPFAM" id="SSF52540">
    <property type="entry name" value="P-loop containing nucleoside triphosphate hydrolases"/>
    <property type="match status" value="1"/>
</dbReference>
<comment type="catalytic activity">
    <reaction evidence="2 3">
        <text>DNA(n) + a 2'-deoxyribonucleoside 5'-triphosphate = DNA(n+1) + diphosphate</text>
        <dbReference type="Rhea" id="RHEA:22508"/>
        <dbReference type="Rhea" id="RHEA-COMP:17339"/>
        <dbReference type="Rhea" id="RHEA-COMP:17340"/>
        <dbReference type="ChEBI" id="CHEBI:33019"/>
        <dbReference type="ChEBI" id="CHEBI:61560"/>
        <dbReference type="ChEBI" id="CHEBI:173112"/>
        <dbReference type="EC" id="2.7.7.7"/>
    </reaction>
</comment>
<evidence type="ECO:0000256" key="2">
    <source>
        <dbReference type="ARBA" id="ARBA00049244"/>
    </source>
</evidence>
<evidence type="ECO:0000256" key="4">
    <source>
        <dbReference type="SAM" id="MobiDB-lite"/>
    </source>
</evidence>
<reference evidence="6 7" key="1">
    <citation type="journal article" date="2015" name="Nature">
        <title>rRNA introns, odd ribosomes, and small enigmatic genomes across a large radiation of phyla.</title>
        <authorList>
            <person name="Brown C.T."/>
            <person name="Hug L.A."/>
            <person name="Thomas B.C."/>
            <person name="Sharon I."/>
            <person name="Castelle C.J."/>
            <person name="Singh A."/>
            <person name="Wilkins M.J."/>
            <person name="Williams K.H."/>
            <person name="Banfield J.F."/>
        </authorList>
    </citation>
    <scope>NUCLEOTIDE SEQUENCE [LARGE SCALE GENOMIC DNA]</scope>
</reference>
<gene>
    <name evidence="3" type="primary">dnaX</name>
    <name evidence="6" type="ORF">UW44_C0009G0016</name>
</gene>
<name>A0A0G1K5T9_9BACT</name>
<protein>
    <recommendedName>
        <fullName evidence="3">DNA polymerase III subunit gamma/tau</fullName>
        <ecNumber evidence="3">2.7.7.7</ecNumber>
    </recommendedName>
</protein>
<dbReference type="InterPro" id="IPR003593">
    <property type="entry name" value="AAA+_ATPase"/>
</dbReference>
<dbReference type="PANTHER" id="PTHR11669:SF0">
    <property type="entry name" value="PROTEIN STICHEL-LIKE 2"/>
    <property type="match status" value="1"/>
</dbReference>
<dbReference type="PATRIC" id="fig|1618387.3.peg.780"/>
<accession>A0A0G1K5T9</accession>
<comment type="function">
    <text evidence="3">DNA polymerase III is a complex, multichain enzyme responsible for most of the replicative synthesis in bacteria. This DNA polymerase also exhibits 3' to 5' exonuclease activity.</text>
</comment>
<evidence type="ECO:0000313" key="6">
    <source>
        <dbReference type="EMBL" id="KKT51652.1"/>
    </source>
</evidence>
<dbReference type="InterPro" id="IPR027417">
    <property type="entry name" value="P-loop_NTPase"/>
</dbReference>
<comment type="caution">
    <text evidence="6">The sequence shown here is derived from an EMBL/GenBank/DDBJ whole genome shotgun (WGS) entry which is preliminary data.</text>
</comment>
<keyword evidence="3" id="KW-0547">Nucleotide-binding</keyword>
<dbReference type="Gene3D" id="1.10.8.60">
    <property type="match status" value="1"/>
</dbReference>
<sequence length="526" mass="57472">MSFYQTYRPKKISELDLESVRDVLLSTLVSGKISHAYLFVGPRGSGKTSTARILAQIVNCEKNQGKTEKFSEPCGECETCQVIGRGNCVDVIEIDAASNGLVDDIRDLREKVRLSPVQLKKKIYIIDEVHMVSTAGFNALLKTLEEPPAHALFILCTTESQKVPETIVSRCARVNFTKATIDEVIGSLLKAVKGEKLDIEKDILQQIAEATDGSFREGHKMLEQLSTFGNKIDEDVLAKVLGVVSKHSVKKLMEAVAVPDTDGVTKMFEKMEKAGVKAPILVTSLLSEAKLIMETKIRAGENPELYLKIIDGLITAADRIKISPLPLLPIEIALLTVILSEKGGGPRPKVHSPARDASGITDAGESAHGKAIQKDSIVKLSSETPIKREEVEGASNKTVQDNSGEFVNIESVRTEWTSFLDSMAESNGSLAGMLRLVSPVDVQGKSLTISVTSRFQQDMLEREVKRKLIEEQMSKVWGPMTFKCVLVDKVMRTDPSQEDENLTTPKDEIISGGGTVMSAAEKIFGS</sequence>
<dbReference type="PANTHER" id="PTHR11669">
    <property type="entry name" value="REPLICATION FACTOR C / DNA POLYMERASE III GAMMA-TAU SUBUNIT"/>
    <property type="match status" value="1"/>
</dbReference>
<comment type="subunit">
    <text evidence="3">DNA polymerase III contains a core (composed of alpha, epsilon and theta chains) that associates with a tau subunit. This core dimerizes to form the POLIII' complex. PolIII' associates with the gamma complex (composed of gamma, delta, delta', psi and chi chains) and with the beta chain to form the complete DNA polymerase III complex.</text>
</comment>
<feature type="region of interest" description="Disordered" evidence="4">
    <location>
        <begin position="344"/>
        <end position="366"/>
    </location>
</feature>
<evidence type="ECO:0000256" key="3">
    <source>
        <dbReference type="RuleBase" id="RU364063"/>
    </source>
</evidence>
<keyword evidence="3" id="KW-0235">DNA replication</keyword>
<dbReference type="GO" id="GO:0003887">
    <property type="term" value="F:DNA-directed DNA polymerase activity"/>
    <property type="evidence" value="ECO:0007669"/>
    <property type="project" value="UniProtKB-KW"/>
</dbReference>
<dbReference type="GO" id="GO:0009360">
    <property type="term" value="C:DNA polymerase III complex"/>
    <property type="evidence" value="ECO:0007669"/>
    <property type="project" value="InterPro"/>
</dbReference>
<organism evidence="6 7">
    <name type="scientific">Candidatus Collierbacteria bacterium GW2011_GWB2_44_22</name>
    <dbReference type="NCBI Taxonomy" id="1618387"/>
    <lineage>
        <taxon>Bacteria</taxon>
        <taxon>Candidatus Collieribacteriota</taxon>
    </lineage>
</organism>
<dbReference type="AlphaFoldDB" id="A0A0G1K5T9"/>
<evidence type="ECO:0000259" key="5">
    <source>
        <dbReference type="SMART" id="SM00382"/>
    </source>
</evidence>
<evidence type="ECO:0000256" key="1">
    <source>
        <dbReference type="ARBA" id="ARBA00022932"/>
    </source>
</evidence>
<dbReference type="EMBL" id="LCIH01000009">
    <property type="protein sequence ID" value="KKT51652.1"/>
    <property type="molecule type" value="Genomic_DNA"/>
</dbReference>
<dbReference type="Pfam" id="PF13177">
    <property type="entry name" value="DNA_pol3_delta2"/>
    <property type="match status" value="1"/>
</dbReference>